<dbReference type="EMBL" id="CAJNYD010003245">
    <property type="protein sequence ID" value="CAF3487019.1"/>
    <property type="molecule type" value="Genomic_DNA"/>
</dbReference>
<keyword evidence="2 5" id="KW-0238">DNA-binding</keyword>
<dbReference type="Gene3D" id="1.10.10.60">
    <property type="entry name" value="Homeodomain-like"/>
    <property type="match status" value="1"/>
</dbReference>
<dbReference type="GO" id="GO:0000981">
    <property type="term" value="F:DNA-binding transcription factor activity, RNA polymerase II-specific"/>
    <property type="evidence" value="ECO:0007669"/>
    <property type="project" value="InterPro"/>
</dbReference>
<evidence type="ECO:0000259" key="8">
    <source>
        <dbReference type="PROSITE" id="PS50071"/>
    </source>
</evidence>
<evidence type="ECO:0000256" key="4">
    <source>
        <dbReference type="ARBA" id="ARBA00023242"/>
    </source>
</evidence>
<dbReference type="PROSITE" id="PS00027">
    <property type="entry name" value="HOMEOBOX_1"/>
    <property type="match status" value="1"/>
</dbReference>
<feature type="domain" description="Homeobox" evidence="8">
    <location>
        <begin position="157"/>
        <end position="217"/>
    </location>
</feature>
<evidence type="ECO:0000256" key="5">
    <source>
        <dbReference type="PROSITE-ProRule" id="PRU00108"/>
    </source>
</evidence>
<feature type="compositionally biased region" description="Basic and acidic residues" evidence="7">
    <location>
        <begin position="104"/>
        <end position="113"/>
    </location>
</feature>
<dbReference type="InterPro" id="IPR001356">
    <property type="entry name" value="HD"/>
</dbReference>
<dbReference type="PANTHER" id="PTHR24340">
    <property type="entry name" value="HOMEOBOX PROTEIN NKX"/>
    <property type="match status" value="1"/>
</dbReference>
<accession>A0A818DRC2</accession>
<dbReference type="GO" id="GO:0005634">
    <property type="term" value="C:nucleus"/>
    <property type="evidence" value="ECO:0007669"/>
    <property type="project" value="UniProtKB-SubCell"/>
</dbReference>
<gene>
    <name evidence="11" type="ORF">HFQ381_LOCUS1328</name>
    <name evidence="10" type="ORF">LUA448_LOCUS24398</name>
    <name evidence="9" type="ORF">TIS948_LOCUS30953</name>
</gene>
<sequence length="295" mass="34267">MTKQRRSFFVDDILHMVMPTNKNENCSNEKNDLKRKKSTTSEDGNRDEHEQILLNKKFRFHNYEKKKKKESHDDDDNDDNDDDDDDDKKEEDNNESNHAQIVDMMKDRGKVDEESYSSDNTNNIDNNSATLSMGFSIDDELCASSSCLTAISLRPNKKQRKPRTAFTDVQLNTLEKSFERQKYLSVQERLELANRLHLSDTQVKTWYQNRRTKWKRQACLGLELFSGNTLQRWIERQPHLLAAAAAAAAYRSSSDATNVIGSFGQNFFNDSKLSITPNHNIHRFIPTSLNLHRQE</sequence>
<dbReference type="OrthoDB" id="6159439at2759"/>
<keyword evidence="3 5" id="KW-0371">Homeobox</keyword>
<dbReference type="SUPFAM" id="SSF46689">
    <property type="entry name" value="Homeodomain-like"/>
    <property type="match status" value="1"/>
</dbReference>
<dbReference type="Pfam" id="PF00046">
    <property type="entry name" value="Homeodomain"/>
    <property type="match status" value="1"/>
</dbReference>
<dbReference type="EMBL" id="CAJNXB010005666">
    <property type="protein sequence ID" value="CAF3438194.1"/>
    <property type="molecule type" value="Genomic_DNA"/>
</dbReference>
<dbReference type="Proteomes" id="UP000663851">
    <property type="component" value="Unassembled WGS sequence"/>
</dbReference>
<dbReference type="PANTHER" id="PTHR24340:SF109">
    <property type="entry name" value="BARH LIKE HOMEOBOX 1"/>
    <property type="match status" value="1"/>
</dbReference>
<feature type="compositionally biased region" description="Acidic residues" evidence="7">
    <location>
        <begin position="73"/>
        <end position="94"/>
    </location>
</feature>
<dbReference type="InterPro" id="IPR009057">
    <property type="entry name" value="Homeodomain-like_sf"/>
</dbReference>
<evidence type="ECO:0000313" key="11">
    <source>
        <dbReference type="EMBL" id="CAF4106289.1"/>
    </source>
</evidence>
<dbReference type="EMBL" id="CAJOBO010000035">
    <property type="protein sequence ID" value="CAF4106289.1"/>
    <property type="molecule type" value="Genomic_DNA"/>
</dbReference>
<feature type="DNA-binding region" description="Homeobox" evidence="5">
    <location>
        <begin position="159"/>
        <end position="218"/>
    </location>
</feature>
<evidence type="ECO:0000256" key="6">
    <source>
        <dbReference type="RuleBase" id="RU000682"/>
    </source>
</evidence>
<evidence type="ECO:0000256" key="3">
    <source>
        <dbReference type="ARBA" id="ARBA00023155"/>
    </source>
</evidence>
<protein>
    <recommendedName>
        <fullName evidence="8">Homeobox domain-containing protein</fullName>
    </recommendedName>
</protein>
<dbReference type="SMART" id="SM00389">
    <property type="entry name" value="HOX"/>
    <property type="match status" value="1"/>
</dbReference>
<name>A0A818DRC2_9BILA</name>
<feature type="region of interest" description="Disordered" evidence="7">
    <location>
        <begin position="20"/>
        <end position="127"/>
    </location>
</feature>
<proteinExistence type="predicted"/>
<dbReference type="CDD" id="cd00086">
    <property type="entry name" value="homeodomain"/>
    <property type="match status" value="1"/>
</dbReference>
<dbReference type="GO" id="GO:0000978">
    <property type="term" value="F:RNA polymerase II cis-regulatory region sequence-specific DNA binding"/>
    <property type="evidence" value="ECO:0007669"/>
    <property type="project" value="TreeGrafter"/>
</dbReference>
<comment type="caution">
    <text evidence="9">The sequence shown here is derived from an EMBL/GenBank/DDBJ whole genome shotgun (WGS) entry which is preliminary data.</text>
</comment>
<dbReference type="Proteomes" id="UP000663825">
    <property type="component" value="Unassembled WGS sequence"/>
</dbReference>
<dbReference type="PROSITE" id="PS50071">
    <property type="entry name" value="HOMEOBOX_2"/>
    <property type="match status" value="1"/>
</dbReference>
<evidence type="ECO:0000256" key="1">
    <source>
        <dbReference type="ARBA" id="ARBA00004123"/>
    </source>
</evidence>
<dbReference type="AlphaFoldDB" id="A0A818DRC2"/>
<evidence type="ECO:0000256" key="7">
    <source>
        <dbReference type="SAM" id="MobiDB-lite"/>
    </source>
</evidence>
<evidence type="ECO:0000313" key="9">
    <source>
        <dbReference type="EMBL" id="CAF3438194.1"/>
    </source>
</evidence>
<organism evidence="9 12">
    <name type="scientific">Rotaria socialis</name>
    <dbReference type="NCBI Taxonomy" id="392032"/>
    <lineage>
        <taxon>Eukaryota</taxon>
        <taxon>Metazoa</taxon>
        <taxon>Spiralia</taxon>
        <taxon>Gnathifera</taxon>
        <taxon>Rotifera</taxon>
        <taxon>Eurotatoria</taxon>
        <taxon>Bdelloidea</taxon>
        <taxon>Philodinida</taxon>
        <taxon>Philodinidae</taxon>
        <taxon>Rotaria</taxon>
    </lineage>
</organism>
<feature type="compositionally biased region" description="Low complexity" evidence="7">
    <location>
        <begin position="117"/>
        <end position="127"/>
    </location>
</feature>
<reference evidence="9" key="1">
    <citation type="submission" date="2021-02" db="EMBL/GenBank/DDBJ databases">
        <authorList>
            <person name="Nowell W R."/>
        </authorList>
    </citation>
    <scope>NUCLEOTIDE SEQUENCE</scope>
</reference>
<dbReference type="GO" id="GO:0030154">
    <property type="term" value="P:cell differentiation"/>
    <property type="evidence" value="ECO:0007669"/>
    <property type="project" value="TreeGrafter"/>
</dbReference>
<evidence type="ECO:0000256" key="2">
    <source>
        <dbReference type="ARBA" id="ARBA00023125"/>
    </source>
</evidence>
<evidence type="ECO:0000313" key="10">
    <source>
        <dbReference type="EMBL" id="CAF3487019.1"/>
    </source>
</evidence>
<dbReference type="InterPro" id="IPR017970">
    <property type="entry name" value="Homeobox_CS"/>
</dbReference>
<comment type="subcellular location">
    <subcellularLocation>
        <location evidence="1 5 6">Nucleus</location>
    </subcellularLocation>
</comment>
<dbReference type="InterPro" id="IPR020479">
    <property type="entry name" value="HD_metazoa"/>
</dbReference>
<keyword evidence="4 5" id="KW-0539">Nucleus</keyword>
<evidence type="ECO:0000313" key="12">
    <source>
        <dbReference type="Proteomes" id="UP000663825"/>
    </source>
</evidence>
<feature type="compositionally biased region" description="Basic and acidic residues" evidence="7">
    <location>
        <begin position="39"/>
        <end position="51"/>
    </location>
</feature>
<feature type="compositionally biased region" description="Basic residues" evidence="7">
    <location>
        <begin position="56"/>
        <end position="69"/>
    </location>
</feature>
<dbReference type="PRINTS" id="PR00024">
    <property type="entry name" value="HOMEOBOX"/>
</dbReference>
<dbReference type="Proteomes" id="UP000663833">
    <property type="component" value="Unassembled WGS sequence"/>
</dbReference>
<dbReference type="InterPro" id="IPR050394">
    <property type="entry name" value="Homeobox_NK-like"/>
</dbReference>